<protein>
    <submittedName>
        <fullName evidence="2">Uncharacterized protein</fullName>
    </submittedName>
</protein>
<feature type="signal peptide" evidence="1">
    <location>
        <begin position="1"/>
        <end position="19"/>
    </location>
</feature>
<organism evidence="2 3">
    <name type="scientific">Schizosaccharomyces octosporus (strain yFS286)</name>
    <name type="common">Fission yeast</name>
    <name type="synonym">Octosporomyces octosporus</name>
    <dbReference type="NCBI Taxonomy" id="483514"/>
    <lineage>
        <taxon>Eukaryota</taxon>
        <taxon>Fungi</taxon>
        <taxon>Dikarya</taxon>
        <taxon>Ascomycota</taxon>
        <taxon>Taphrinomycotina</taxon>
        <taxon>Schizosaccharomycetes</taxon>
        <taxon>Schizosaccharomycetales</taxon>
        <taxon>Schizosaccharomycetaceae</taxon>
        <taxon>Schizosaccharomyces</taxon>
    </lineage>
</organism>
<evidence type="ECO:0000256" key="1">
    <source>
        <dbReference type="SAM" id="SignalP"/>
    </source>
</evidence>
<dbReference type="OrthoDB" id="10406152at2759"/>
<dbReference type="Proteomes" id="UP000016088">
    <property type="component" value="Unassembled WGS sequence"/>
</dbReference>
<accession>S9PT96</accession>
<name>S9PT96_SCHOY</name>
<dbReference type="GeneID" id="25033931"/>
<dbReference type="HOGENOM" id="CLU_2759256_0_0_1"/>
<dbReference type="VEuPathDB" id="FungiDB:SOCG_05905"/>
<dbReference type="OMA" id="RDCWRSS"/>
<keyword evidence="1" id="KW-0732">Signal</keyword>
<sequence length="70" mass="7516">MRFFLLSLFLISLLGVSFAFPYGNAALRNATSNVLNQGYNTTSMVQTNSTQVQGKFANATSNIGASNATY</sequence>
<dbReference type="RefSeq" id="XP_013020838.1">
    <property type="nucleotide sequence ID" value="XM_013165384.1"/>
</dbReference>
<feature type="chain" id="PRO_5004554409" evidence="1">
    <location>
        <begin position="20"/>
        <end position="70"/>
    </location>
</feature>
<proteinExistence type="predicted"/>
<reference evidence="2 3" key="1">
    <citation type="journal article" date="2011" name="Science">
        <title>Comparative functional genomics of the fission yeasts.</title>
        <authorList>
            <person name="Rhind N."/>
            <person name="Chen Z."/>
            <person name="Yassour M."/>
            <person name="Thompson D.A."/>
            <person name="Haas B.J."/>
            <person name="Habib N."/>
            <person name="Wapinski I."/>
            <person name="Roy S."/>
            <person name="Lin M.F."/>
            <person name="Heiman D.I."/>
            <person name="Young S.K."/>
            <person name="Furuya K."/>
            <person name="Guo Y."/>
            <person name="Pidoux A."/>
            <person name="Chen H.M."/>
            <person name="Robbertse B."/>
            <person name="Goldberg J.M."/>
            <person name="Aoki K."/>
            <person name="Bayne E.H."/>
            <person name="Berlin A.M."/>
            <person name="Desjardins C.A."/>
            <person name="Dobbs E."/>
            <person name="Dukaj L."/>
            <person name="Fan L."/>
            <person name="FitzGerald M.G."/>
            <person name="French C."/>
            <person name="Gujja S."/>
            <person name="Hansen K."/>
            <person name="Keifenheim D."/>
            <person name="Levin J.Z."/>
            <person name="Mosher R.A."/>
            <person name="Mueller C.A."/>
            <person name="Pfiffner J."/>
            <person name="Priest M."/>
            <person name="Russ C."/>
            <person name="Smialowska A."/>
            <person name="Swoboda P."/>
            <person name="Sykes S.M."/>
            <person name="Vaughn M."/>
            <person name="Vengrova S."/>
            <person name="Yoder R."/>
            <person name="Zeng Q."/>
            <person name="Allshire R."/>
            <person name="Baulcombe D."/>
            <person name="Birren B.W."/>
            <person name="Brown W."/>
            <person name="Ekwall K."/>
            <person name="Kellis M."/>
            <person name="Leatherwood J."/>
            <person name="Levin H."/>
            <person name="Margalit H."/>
            <person name="Martienssen R."/>
            <person name="Nieduszynski C.A."/>
            <person name="Spatafora J.W."/>
            <person name="Friedman N."/>
            <person name="Dalgaard J.Z."/>
            <person name="Baumann P."/>
            <person name="Niki H."/>
            <person name="Regev A."/>
            <person name="Nusbaum C."/>
        </authorList>
    </citation>
    <scope>NUCLEOTIDE SEQUENCE [LARGE SCALE GENOMIC DNA]</scope>
    <source>
        <strain evidence="3">yFS286</strain>
    </source>
</reference>
<evidence type="ECO:0000313" key="3">
    <source>
        <dbReference type="Proteomes" id="UP000016088"/>
    </source>
</evidence>
<evidence type="ECO:0000313" key="2">
    <source>
        <dbReference type="EMBL" id="EPX70723.1"/>
    </source>
</evidence>
<gene>
    <name evidence="2" type="ORF">SOCG_05905</name>
</gene>
<dbReference type="EMBL" id="KE503208">
    <property type="protein sequence ID" value="EPX70723.1"/>
    <property type="molecule type" value="Genomic_DNA"/>
</dbReference>
<keyword evidence="3" id="KW-1185">Reference proteome</keyword>
<dbReference type="AlphaFoldDB" id="S9PT96"/>